<name>A0AAV1R116_9ROSI</name>
<feature type="compositionally biased region" description="Basic and acidic residues" evidence="1">
    <location>
        <begin position="283"/>
        <end position="300"/>
    </location>
</feature>
<evidence type="ECO:0000256" key="1">
    <source>
        <dbReference type="SAM" id="MobiDB-lite"/>
    </source>
</evidence>
<keyword evidence="3" id="KW-1185">Reference proteome</keyword>
<feature type="compositionally biased region" description="Polar residues" evidence="1">
    <location>
        <begin position="401"/>
        <end position="411"/>
    </location>
</feature>
<gene>
    <name evidence="2" type="ORF">DCAF_LOCUS5407</name>
</gene>
<reference evidence="2 3" key="1">
    <citation type="submission" date="2024-01" db="EMBL/GenBank/DDBJ databases">
        <authorList>
            <person name="Waweru B."/>
        </authorList>
    </citation>
    <scope>NUCLEOTIDE SEQUENCE [LARGE SCALE GENOMIC DNA]</scope>
</reference>
<feature type="region of interest" description="Disordered" evidence="1">
    <location>
        <begin position="283"/>
        <end position="314"/>
    </location>
</feature>
<dbReference type="PANTHER" id="PTHR34199">
    <property type="entry name" value="NUMOD3 MOTIF FAMILY PROTEIN, EXPRESSED"/>
    <property type="match status" value="1"/>
</dbReference>
<proteinExistence type="predicted"/>
<comment type="caution">
    <text evidence="2">The sequence shown here is derived from an EMBL/GenBank/DDBJ whole genome shotgun (WGS) entry which is preliminary data.</text>
</comment>
<dbReference type="EMBL" id="CAWUPB010000858">
    <property type="protein sequence ID" value="CAK7327692.1"/>
    <property type="molecule type" value="Genomic_DNA"/>
</dbReference>
<sequence>MFCRADHDMRRLSVPHLPSNHVPNNLLWPTLGYVLEYSHFQPNVQQSNHHTSIVKNTCPAYASISTFPRVDDFAALQISVDVGETTGSSKHFQSKISPDAAEKLTLNEEVQLHGHHETAESINDFPKKRRKRKKKHANKGRIPWNKGRKHTAETCALIKKRTIEALTNPQVRKKMSGHPRAHSAVIRAKISSSLKQLWGKRLKWKRLRERFFLSWSKSIARAAKEGAIDQQELDWDGYDKIKEEITLRQLQGTIEKTKAEEIAKRTVEREAKEREEKMARIAQKRKEREEKAKPREEVKRKACRKSKKKTEESSVVRKLTLKKRLTKGYMLSSLLDSKKKSINDQMISQGAPLTSNGRAWEKLDVEIIKREKVQREASLADQIRAAKNRRTESNTREALTAPSTLNLFAGS</sequence>
<feature type="compositionally biased region" description="Basic residues" evidence="1">
    <location>
        <begin position="127"/>
        <end position="139"/>
    </location>
</feature>
<organism evidence="2 3">
    <name type="scientific">Dovyalis caffra</name>
    <dbReference type="NCBI Taxonomy" id="77055"/>
    <lineage>
        <taxon>Eukaryota</taxon>
        <taxon>Viridiplantae</taxon>
        <taxon>Streptophyta</taxon>
        <taxon>Embryophyta</taxon>
        <taxon>Tracheophyta</taxon>
        <taxon>Spermatophyta</taxon>
        <taxon>Magnoliopsida</taxon>
        <taxon>eudicotyledons</taxon>
        <taxon>Gunneridae</taxon>
        <taxon>Pentapetalae</taxon>
        <taxon>rosids</taxon>
        <taxon>fabids</taxon>
        <taxon>Malpighiales</taxon>
        <taxon>Salicaceae</taxon>
        <taxon>Flacourtieae</taxon>
        <taxon>Dovyalis</taxon>
    </lineage>
</organism>
<dbReference type="PANTHER" id="PTHR34199:SF1">
    <property type="entry name" value="HISTONE-LYSINE N-METHYLTRANSFERASE, H3 LYSINE-79 SPECIFIC-LIKE PROTEIN"/>
    <property type="match status" value="1"/>
</dbReference>
<feature type="region of interest" description="Disordered" evidence="1">
    <location>
        <begin position="386"/>
        <end position="411"/>
    </location>
</feature>
<dbReference type="AlphaFoldDB" id="A0AAV1R116"/>
<evidence type="ECO:0000313" key="2">
    <source>
        <dbReference type="EMBL" id="CAK7327692.1"/>
    </source>
</evidence>
<dbReference type="Proteomes" id="UP001314170">
    <property type="component" value="Unassembled WGS sequence"/>
</dbReference>
<accession>A0AAV1R116</accession>
<protein>
    <recommendedName>
        <fullName evidence="4">Nuclease associated modular domain-containing protein</fullName>
    </recommendedName>
</protein>
<evidence type="ECO:0008006" key="4">
    <source>
        <dbReference type="Google" id="ProtNLM"/>
    </source>
</evidence>
<evidence type="ECO:0000313" key="3">
    <source>
        <dbReference type="Proteomes" id="UP001314170"/>
    </source>
</evidence>
<feature type="region of interest" description="Disordered" evidence="1">
    <location>
        <begin position="112"/>
        <end position="145"/>
    </location>
</feature>